<evidence type="ECO:0000256" key="3">
    <source>
        <dbReference type="ARBA" id="ARBA00007861"/>
    </source>
</evidence>
<dbReference type="GO" id="GO:0006364">
    <property type="term" value="P:rRNA processing"/>
    <property type="evidence" value="ECO:0007669"/>
    <property type="project" value="UniProtKB-KW"/>
</dbReference>
<comment type="subunit">
    <text evidence="4">Component of the pre-66S ribosomal particle.</text>
</comment>
<feature type="compositionally biased region" description="Basic and acidic residues" evidence="7">
    <location>
        <begin position="440"/>
        <end position="453"/>
    </location>
</feature>
<feature type="region of interest" description="Disordered" evidence="7">
    <location>
        <begin position="79"/>
        <end position="98"/>
    </location>
</feature>
<evidence type="ECO:0000256" key="2">
    <source>
        <dbReference type="ARBA" id="ARBA00004604"/>
    </source>
</evidence>
<dbReference type="Gene3D" id="2.130.10.10">
    <property type="entry name" value="YVTN repeat-like/Quinoprotein amine dehydrogenase"/>
    <property type="match status" value="1"/>
</dbReference>
<gene>
    <name evidence="8" type="ORF">DAKH74_043770</name>
</gene>
<dbReference type="Proteomes" id="UP001377567">
    <property type="component" value="Unassembled WGS sequence"/>
</dbReference>
<reference evidence="8 9" key="1">
    <citation type="journal article" date="2023" name="Elife">
        <title>Identification of key yeast species and microbe-microbe interactions impacting larval growth of Drosophila in the wild.</title>
        <authorList>
            <person name="Mure A."/>
            <person name="Sugiura Y."/>
            <person name="Maeda R."/>
            <person name="Honda K."/>
            <person name="Sakurai N."/>
            <person name="Takahashi Y."/>
            <person name="Watada M."/>
            <person name="Katoh T."/>
            <person name="Gotoh A."/>
            <person name="Gotoh Y."/>
            <person name="Taniguchi I."/>
            <person name="Nakamura K."/>
            <person name="Hayashi T."/>
            <person name="Katayama T."/>
            <person name="Uemura T."/>
            <person name="Hattori Y."/>
        </authorList>
    </citation>
    <scope>NUCLEOTIDE SEQUENCE [LARGE SCALE GENOMIC DNA]</scope>
    <source>
        <strain evidence="8 9">KH-74</strain>
    </source>
</reference>
<evidence type="ECO:0000313" key="8">
    <source>
        <dbReference type="EMBL" id="GMM57761.1"/>
    </source>
</evidence>
<dbReference type="InterPro" id="IPR015943">
    <property type="entry name" value="WD40/YVTN_repeat-like_dom_sf"/>
</dbReference>
<comment type="caution">
    <text evidence="8">The sequence shown here is derived from an EMBL/GenBank/DDBJ whole genome shotgun (WGS) entry which is preliminary data.</text>
</comment>
<keyword evidence="6" id="KW-0690">Ribosome biogenesis</keyword>
<comment type="similarity">
    <text evidence="3">Belongs to the NSA1 family.</text>
</comment>
<dbReference type="AlphaFoldDB" id="A0AAV5S3Z4"/>
<evidence type="ECO:0000256" key="6">
    <source>
        <dbReference type="ARBA" id="ARBA00022517"/>
    </source>
</evidence>
<dbReference type="PANTHER" id="PTHR16038:SF4">
    <property type="entry name" value="WD REPEAT-CONTAINING PROTEIN 74"/>
    <property type="match status" value="1"/>
</dbReference>
<comment type="function">
    <text evidence="1">Involved in the biogenesis of the 60S ribosomal subunit.</text>
</comment>
<dbReference type="InterPro" id="IPR037379">
    <property type="entry name" value="WDR74/Nsa1"/>
</dbReference>
<evidence type="ECO:0000256" key="1">
    <source>
        <dbReference type="ARBA" id="ARBA00002889"/>
    </source>
</evidence>
<dbReference type="GO" id="GO:0005730">
    <property type="term" value="C:nucleolus"/>
    <property type="evidence" value="ECO:0007669"/>
    <property type="project" value="UniProtKB-SubCell"/>
</dbReference>
<feature type="compositionally biased region" description="Polar residues" evidence="7">
    <location>
        <begin position="85"/>
        <end position="94"/>
    </location>
</feature>
<dbReference type="SUPFAM" id="SSF50978">
    <property type="entry name" value="WD40 repeat-like"/>
    <property type="match status" value="1"/>
</dbReference>
<dbReference type="CDD" id="cd22858">
    <property type="entry name" value="Nsa1"/>
    <property type="match status" value="1"/>
</dbReference>
<dbReference type="PANTHER" id="PTHR16038">
    <property type="entry name" value="NOP SEVEN ASSOCIATED PROTEIN 1"/>
    <property type="match status" value="1"/>
</dbReference>
<evidence type="ECO:0000313" key="9">
    <source>
        <dbReference type="Proteomes" id="UP001377567"/>
    </source>
</evidence>
<dbReference type="EMBL" id="BTGD01000016">
    <property type="protein sequence ID" value="GMM57761.1"/>
    <property type="molecule type" value="Genomic_DNA"/>
</dbReference>
<name>A0AAV5S3Z4_MAUHU</name>
<evidence type="ECO:0000256" key="4">
    <source>
        <dbReference type="ARBA" id="ARBA00011187"/>
    </source>
</evidence>
<dbReference type="InterPro" id="IPR036322">
    <property type="entry name" value="WD40_repeat_dom_sf"/>
</dbReference>
<keyword evidence="9" id="KW-1185">Reference proteome</keyword>
<protein>
    <recommendedName>
        <fullName evidence="5">Ribosome biogenesis protein NSA1</fullName>
    </recommendedName>
</protein>
<proteinExistence type="inferred from homology"/>
<feature type="region of interest" description="Disordered" evidence="7">
    <location>
        <begin position="413"/>
        <end position="453"/>
    </location>
</feature>
<evidence type="ECO:0000256" key="7">
    <source>
        <dbReference type="SAM" id="MobiDB-lite"/>
    </source>
</evidence>
<accession>A0AAV5S3Z4</accession>
<dbReference type="GO" id="GO:0042273">
    <property type="term" value="P:ribosomal large subunit biogenesis"/>
    <property type="evidence" value="ECO:0007669"/>
    <property type="project" value="InterPro"/>
</dbReference>
<comment type="subcellular location">
    <subcellularLocation>
        <location evidence="2">Nucleus</location>
        <location evidence="2">Nucleolus</location>
    </subcellularLocation>
</comment>
<sequence>MRLIVGCAHNGSIKEIVCNAGTDTSVQTAPQPLSVKSHLKEGAQATVCQMYTFDDKVVMARANGSVQLYKITKQAHQKKNVEPVENTNEANTATPVPEPEFDVSQFEELSSLTNLLDDSRLEKVFQKSTKRTKIYDTFVSLSPMAGSAHDLLLACKSGLIYIISVEKDAIKQLSRHEVKAPLDFAQVYDNTKTESVIFAYGGEENLVKLAKLSKDYSELSQIWEAKNVANDRLDMRVPVWPTALRFLNPAKSIDKTDSSKLNYQFVVVTHWSHLGIYNTQHGRKPQQYIDLLPKRESLAHLTMCGSAEDITPAGNLRSDDISNFTFVTADLKKDILRFNSKGRLLNKYGKGDIVGSASFIQAVNGKYLLAGGLDRYCRVYDLESSRRIAKVYVTGKVNCISMLDDNEIVIPQPESQTKQAQKKKKKHQIENETEQDVEELWNHLEGSNKKAKK</sequence>
<dbReference type="GO" id="GO:0030687">
    <property type="term" value="C:preribosome, large subunit precursor"/>
    <property type="evidence" value="ECO:0007669"/>
    <property type="project" value="TreeGrafter"/>
</dbReference>
<organism evidence="8 9">
    <name type="scientific">Maudiozyma humilis</name>
    <name type="common">Sour dough yeast</name>
    <name type="synonym">Kazachstania humilis</name>
    <dbReference type="NCBI Taxonomy" id="51915"/>
    <lineage>
        <taxon>Eukaryota</taxon>
        <taxon>Fungi</taxon>
        <taxon>Dikarya</taxon>
        <taxon>Ascomycota</taxon>
        <taxon>Saccharomycotina</taxon>
        <taxon>Saccharomycetes</taxon>
        <taxon>Saccharomycetales</taxon>
        <taxon>Saccharomycetaceae</taxon>
        <taxon>Maudiozyma</taxon>
    </lineage>
</organism>
<evidence type="ECO:0000256" key="5">
    <source>
        <dbReference type="ARBA" id="ARBA00014234"/>
    </source>
</evidence>